<dbReference type="AlphaFoldDB" id="A0A9N9Q9B6"/>
<dbReference type="GO" id="GO:0003723">
    <property type="term" value="F:RNA binding"/>
    <property type="evidence" value="ECO:0007669"/>
    <property type="project" value="UniProtKB-UniRule"/>
</dbReference>
<name>A0A9N9Q9B6_9HELO</name>
<dbReference type="InterPro" id="IPR012677">
    <property type="entry name" value="Nucleotide-bd_a/b_plait_sf"/>
</dbReference>
<accession>A0A9N9Q9B6</accession>
<evidence type="ECO:0000256" key="1">
    <source>
        <dbReference type="ARBA" id="ARBA00022884"/>
    </source>
</evidence>
<feature type="region of interest" description="Disordered" evidence="3">
    <location>
        <begin position="713"/>
        <end position="823"/>
    </location>
</feature>
<proteinExistence type="predicted"/>
<gene>
    <name evidence="6" type="ORF">HYALB_00012211</name>
</gene>
<dbReference type="PROSITE" id="PS50102">
    <property type="entry name" value="RRM"/>
    <property type="match status" value="1"/>
</dbReference>
<evidence type="ECO:0000259" key="5">
    <source>
        <dbReference type="PROSITE" id="PS50102"/>
    </source>
</evidence>
<keyword evidence="4" id="KW-0472">Membrane</keyword>
<dbReference type="Pfam" id="PF00076">
    <property type="entry name" value="RRM_1"/>
    <property type="match status" value="1"/>
</dbReference>
<dbReference type="Proteomes" id="UP000701801">
    <property type="component" value="Unassembled WGS sequence"/>
</dbReference>
<dbReference type="InterPro" id="IPR035979">
    <property type="entry name" value="RBD_domain_sf"/>
</dbReference>
<keyword evidence="7" id="KW-1185">Reference proteome</keyword>
<sequence length="823" mass="91710">MSGSEWANPEDSLGARSFSPDSLDRYKCWTVKEDSPAHTVWKSISKQIVKLLQDQHEPLETRDMDLMVEIFMIGEEEVLSSPTILVSCHDQSTRRRALDLVYESQLLLQYPGITMAGCSPRRRPLAMEETAEMPDLPPGVYATEPLRHCGVSVLIFGEQRRPPRKATLGGIVFIAGLFYGIITLYACKPDSNMVMKSDMDSQFCFYENTRIDESLKGKHDSAADLTLGDMSPTAFSSPSSSRGNSTKSNNPSTPETSTTKASSVSRGSSSASAPHPRPEPRRKQRAAAGDDNISPELGNIFVSAPANSLDWALVEIENAELMLESISLNNRRFMTNSIYWRDQSLHREAIHPKGVAQEAAQVDVLICTGNRDDALLGRLSSISTFQKAPGSKRFQELWVVKCINGTFFDGDCGSWVVECDTGNLCGIVVFGFPETDTAYLIPAAHIFDRMQTHLKKRVELSTPDLWSATEDRAKNAMSQNTNTLQRADSARTIRTENRRSIVGQPSIRMSMEDGTNSRPRSWSQNSIQSTVFDTRSLHSNLSHFSKIPTHLANETHLMPGQERLSPSSHLRIRANSTYSSSYADSHRSYRPYSTASTFQSIDSAYGNPPCNNLWVRNLPTEPDEGDLREYFSRMEGFEGLRMKLNDPECFVHFTDVVTATMAMQKSDDHRFSSEDKWGIMVGFASNGVTPAGVLPSQEDLELEVSIAELLGGESLPSIREQPSRGASSASRIDDDGENEDGKPKRTMSSANKQVTNKSRMLKEMFAELGELELESRESDKILVEDTDEEDVDEEVGSENEKDDEEYDEDDDDTEGEFEDDDKI</sequence>
<feature type="compositionally biased region" description="Acidic residues" evidence="3">
    <location>
        <begin position="784"/>
        <end position="823"/>
    </location>
</feature>
<comment type="caution">
    <text evidence="6">The sequence shown here is derived from an EMBL/GenBank/DDBJ whole genome shotgun (WGS) entry which is preliminary data.</text>
</comment>
<evidence type="ECO:0000256" key="2">
    <source>
        <dbReference type="PROSITE-ProRule" id="PRU00176"/>
    </source>
</evidence>
<dbReference type="PANTHER" id="PTHR10501">
    <property type="entry name" value="U1 SMALL NUCLEAR RIBONUCLEOPROTEIN A/U2 SMALL NUCLEAR RIBONUCLEOPROTEIN B"/>
    <property type="match status" value="1"/>
</dbReference>
<dbReference type="OrthoDB" id="409136at2759"/>
<evidence type="ECO:0000313" key="7">
    <source>
        <dbReference type="Proteomes" id="UP000701801"/>
    </source>
</evidence>
<keyword evidence="4" id="KW-1133">Transmembrane helix</keyword>
<keyword evidence="1 2" id="KW-0694">RNA-binding</keyword>
<protein>
    <recommendedName>
        <fullName evidence="5">RRM domain-containing protein</fullName>
    </recommendedName>
</protein>
<feature type="compositionally biased region" description="Basic and acidic residues" evidence="3">
    <location>
        <begin position="773"/>
        <end position="783"/>
    </location>
</feature>
<dbReference type="SUPFAM" id="SSF54928">
    <property type="entry name" value="RNA-binding domain, RBD"/>
    <property type="match status" value="1"/>
</dbReference>
<feature type="transmembrane region" description="Helical" evidence="4">
    <location>
        <begin position="166"/>
        <end position="186"/>
    </location>
</feature>
<evidence type="ECO:0000313" key="6">
    <source>
        <dbReference type="EMBL" id="CAG8978811.1"/>
    </source>
</evidence>
<feature type="domain" description="RRM" evidence="5">
    <location>
        <begin position="611"/>
        <end position="686"/>
    </location>
</feature>
<evidence type="ECO:0000256" key="4">
    <source>
        <dbReference type="SAM" id="Phobius"/>
    </source>
</evidence>
<feature type="region of interest" description="Disordered" evidence="3">
    <location>
        <begin position="226"/>
        <end position="294"/>
    </location>
</feature>
<dbReference type="SMART" id="SM00360">
    <property type="entry name" value="RRM"/>
    <property type="match status" value="1"/>
</dbReference>
<feature type="compositionally biased region" description="Polar residues" evidence="3">
    <location>
        <begin position="746"/>
        <end position="758"/>
    </location>
</feature>
<reference evidence="6" key="1">
    <citation type="submission" date="2021-07" db="EMBL/GenBank/DDBJ databases">
        <authorList>
            <person name="Durling M."/>
        </authorList>
    </citation>
    <scope>NUCLEOTIDE SEQUENCE</scope>
</reference>
<keyword evidence="4" id="KW-0812">Transmembrane</keyword>
<feature type="compositionally biased region" description="Low complexity" evidence="3">
    <location>
        <begin position="236"/>
        <end position="274"/>
    </location>
</feature>
<dbReference type="EMBL" id="CAJVRM010000282">
    <property type="protein sequence ID" value="CAG8978811.1"/>
    <property type="molecule type" value="Genomic_DNA"/>
</dbReference>
<dbReference type="InterPro" id="IPR000504">
    <property type="entry name" value="RRM_dom"/>
</dbReference>
<organism evidence="6 7">
    <name type="scientific">Hymenoscyphus albidus</name>
    <dbReference type="NCBI Taxonomy" id="595503"/>
    <lineage>
        <taxon>Eukaryota</taxon>
        <taxon>Fungi</taxon>
        <taxon>Dikarya</taxon>
        <taxon>Ascomycota</taxon>
        <taxon>Pezizomycotina</taxon>
        <taxon>Leotiomycetes</taxon>
        <taxon>Helotiales</taxon>
        <taxon>Helotiaceae</taxon>
        <taxon>Hymenoscyphus</taxon>
    </lineage>
</organism>
<evidence type="ECO:0000256" key="3">
    <source>
        <dbReference type="SAM" id="MobiDB-lite"/>
    </source>
</evidence>
<dbReference type="Gene3D" id="3.30.70.330">
    <property type="match status" value="1"/>
</dbReference>